<gene>
    <name evidence="2" type="ORF">METZ01_LOCUS497719</name>
</gene>
<feature type="transmembrane region" description="Helical" evidence="1">
    <location>
        <begin position="5"/>
        <end position="23"/>
    </location>
</feature>
<reference evidence="2" key="1">
    <citation type="submission" date="2018-05" db="EMBL/GenBank/DDBJ databases">
        <authorList>
            <person name="Lanie J.A."/>
            <person name="Ng W.-L."/>
            <person name="Kazmierczak K.M."/>
            <person name="Andrzejewski T.M."/>
            <person name="Davidsen T.M."/>
            <person name="Wayne K.J."/>
            <person name="Tettelin H."/>
            <person name="Glass J.I."/>
            <person name="Rusch D."/>
            <person name="Podicherti R."/>
            <person name="Tsui H.-C.T."/>
            <person name="Winkler M.E."/>
        </authorList>
    </citation>
    <scope>NUCLEOTIDE SEQUENCE</scope>
</reference>
<dbReference type="AlphaFoldDB" id="A0A383DKU2"/>
<keyword evidence="1" id="KW-0472">Membrane</keyword>
<keyword evidence="1" id="KW-0812">Transmembrane</keyword>
<sequence>MNELIAVLCISFLAGGWILYMIGRKKWKKS</sequence>
<name>A0A383DKU2_9ZZZZ</name>
<organism evidence="2">
    <name type="scientific">marine metagenome</name>
    <dbReference type="NCBI Taxonomy" id="408172"/>
    <lineage>
        <taxon>unclassified sequences</taxon>
        <taxon>metagenomes</taxon>
        <taxon>ecological metagenomes</taxon>
    </lineage>
</organism>
<feature type="non-terminal residue" evidence="2">
    <location>
        <position position="30"/>
    </location>
</feature>
<dbReference type="EMBL" id="UINC01218015">
    <property type="protein sequence ID" value="SVE44865.1"/>
    <property type="molecule type" value="Genomic_DNA"/>
</dbReference>
<proteinExistence type="predicted"/>
<keyword evidence="1" id="KW-1133">Transmembrane helix</keyword>
<accession>A0A383DKU2</accession>
<evidence type="ECO:0000256" key="1">
    <source>
        <dbReference type="SAM" id="Phobius"/>
    </source>
</evidence>
<protein>
    <submittedName>
        <fullName evidence="2">Uncharacterized protein</fullName>
    </submittedName>
</protein>
<evidence type="ECO:0000313" key="2">
    <source>
        <dbReference type="EMBL" id="SVE44865.1"/>
    </source>
</evidence>